<reference evidence="5 6" key="1">
    <citation type="journal article" date="2015" name="Stand. Genomic Sci.">
        <title>Genomic Encyclopedia of Bacterial and Archaeal Type Strains, Phase III: the genomes of soil and plant-associated and newly described type strains.</title>
        <authorList>
            <person name="Whitman W.B."/>
            <person name="Woyke T."/>
            <person name="Klenk H.P."/>
            <person name="Zhou Y."/>
            <person name="Lilburn T.G."/>
            <person name="Beck B.J."/>
            <person name="De Vos P."/>
            <person name="Vandamme P."/>
            <person name="Eisen J.A."/>
            <person name="Garrity G."/>
            <person name="Hugenholtz P."/>
            <person name="Kyrpides N.C."/>
        </authorList>
    </citation>
    <scope>NUCLEOTIDE SEQUENCE [LARGE SCALE GENOMIC DNA]</scope>
    <source>
        <strain evidence="5 6">VKM Ac-2538</strain>
    </source>
</reference>
<name>A0ABY2B623_9ACTN</name>
<dbReference type="InterPro" id="IPR000432">
    <property type="entry name" value="DNA_mismatch_repair_MutS_C"/>
</dbReference>
<dbReference type="InterPro" id="IPR027417">
    <property type="entry name" value="P-loop_NTPase"/>
</dbReference>
<dbReference type="Proteomes" id="UP000295818">
    <property type="component" value="Unassembled WGS sequence"/>
</dbReference>
<dbReference type="PANTHER" id="PTHR11361">
    <property type="entry name" value="DNA MISMATCH REPAIR PROTEIN MUTS FAMILY MEMBER"/>
    <property type="match status" value="1"/>
</dbReference>
<dbReference type="PANTHER" id="PTHR11361:SF34">
    <property type="entry name" value="DNA MISMATCH REPAIR PROTEIN MSH1, MITOCHONDRIAL"/>
    <property type="match status" value="1"/>
</dbReference>
<protein>
    <submittedName>
        <fullName evidence="5">MutS-like protein</fullName>
    </submittedName>
</protein>
<dbReference type="Gene3D" id="3.40.50.300">
    <property type="entry name" value="P-loop containing nucleotide triphosphate hydrolases"/>
    <property type="match status" value="1"/>
</dbReference>
<keyword evidence="3" id="KW-0238">DNA-binding</keyword>
<dbReference type="InterPro" id="IPR045076">
    <property type="entry name" value="MutS"/>
</dbReference>
<dbReference type="RefSeq" id="WP_199240377.1">
    <property type="nucleotide sequence ID" value="NZ_SLWM01000047.1"/>
</dbReference>
<keyword evidence="1" id="KW-0547">Nucleotide-binding</keyword>
<dbReference type="SMART" id="SM00534">
    <property type="entry name" value="MUTSac"/>
    <property type="match status" value="1"/>
</dbReference>
<keyword evidence="6" id="KW-1185">Reference proteome</keyword>
<keyword evidence="2" id="KW-0067">ATP-binding</keyword>
<evidence type="ECO:0000259" key="4">
    <source>
        <dbReference type="SMART" id="SM00534"/>
    </source>
</evidence>
<evidence type="ECO:0000313" key="5">
    <source>
        <dbReference type="EMBL" id="TCO08175.1"/>
    </source>
</evidence>
<evidence type="ECO:0000256" key="2">
    <source>
        <dbReference type="ARBA" id="ARBA00022840"/>
    </source>
</evidence>
<evidence type="ECO:0000313" key="6">
    <source>
        <dbReference type="Proteomes" id="UP000295818"/>
    </source>
</evidence>
<sequence>MDFPSSPDLNHVEAGILDRAASLYPDTFTALTRYRAEHADFVDPVIATFDREVQFYLAYLEYLEPLRSAGLPFCYPVVTDSKAIRATGTFDLALAAKLVRDGMEVVRNDFELSGPERILVVTGPNQGGKTTFARSFGQMHHLAALGLPVPGESARLLHCDRVLTHFEKEEDLQDLRGRLQDDLVRVHAILGEATGASIVILHEIFASTTLQDATVLGRRVLAEIAERDLLCVCVTFVDELASLGEATVSMVSAVDDAGRPTRTYKLSRRPADGMAYAATIAAKYRLSYDLLKERLSR</sequence>
<evidence type="ECO:0000256" key="1">
    <source>
        <dbReference type="ARBA" id="ARBA00022741"/>
    </source>
</evidence>
<proteinExistence type="predicted"/>
<feature type="domain" description="DNA mismatch repair proteins mutS family" evidence="4">
    <location>
        <begin position="116"/>
        <end position="296"/>
    </location>
</feature>
<dbReference type="Pfam" id="PF00488">
    <property type="entry name" value="MutS_V"/>
    <property type="match status" value="1"/>
</dbReference>
<gene>
    <name evidence="5" type="ORF">EV644_1475</name>
</gene>
<accession>A0ABY2B623</accession>
<evidence type="ECO:0000256" key="3">
    <source>
        <dbReference type="ARBA" id="ARBA00023125"/>
    </source>
</evidence>
<organism evidence="5 6">
    <name type="scientific">Kribbella orskensis</name>
    <dbReference type="NCBI Taxonomy" id="2512216"/>
    <lineage>
        <taxon>Bacteria</taxon>
        <taxon>Bacillati</taxon>
        <taxon>Actinomycetota</taxon>
        <taxon>Actinomycetes</taxon>
        <taxon>Propionibacteriales</taxon>
        <taxon>Kribbellaceae</taxon>
        <taxon>Kribbella</taxon>
    </lineage>
</organism>
<comment type="caution">
    <text evidence="5">The sequence shown here is derived from an EMBL/GenBank/DDBJ whole genome shotgun (WGS) entry which is preliminary data.</text>
</comment>
<dbReference type="EMBL" id="SLWM01000047">
    <property type="protein sequence ID" value="TCO08175.1"/>
    <property type="molecule type" value="Genomic_DNA"/>
</dbReference>
<dbReference type="SUPFAM" id="SSF52540">
    <property type="entry name" value="P-loop containing nucleoside triphosphate hydrolases"/>
    <property type="match status" value="1"/>
</dbReference>